<protein>
    <submittedName>
        <fullName evidence="3">Carbohydrate-binding module family 21 protein</fullName>
    </submittedName>
</protein>
<reference evidence="3 4" key="1">
    <citation type="journal article" date="2008" name="Nature">
        <title>The genome of Laccaria bicolor provides insights into mycorrhizal symbiosis.</title>
        <authorList>
            <person name="Martin F."/>
            <person name="Aerts A."/>
            <person name="Ahren D."/>
            <person name="Brun A."/>
            <person name="Danchin E.G.J."/>
            <person name="Duchaussoy F."/>
            <person name="Gibon J."/>
            <person name="Kohler A."/>
            <person name="Lindquist E."/>
            <person name="Pereda V."/>
            <person name="Salamov A."/>
            <person name="Shapiro H.J."/>
            <person name="Wuyts J."/>
            <person name="Blaudez D."/>
            <person name="Buee M."/>
            <person name="Brokstein P."/>
            <person name="Canbaeck B."/>
            <person name="Cohen D."/>
            <person name="Courty P.E."/>
            <person name="Coutinho P.M."/>
            <person name="Delaruelle C."/>
            <person name="Detter J.C."/>
            <person name="Deveau A."/>
            <person name="DiFazio S."/>
            <person name="Duplessis S."/>
            <person name="Fraissinet-Tachet L."/>
            <person name="Lucic E."/>
            <person name="Frey-Klett P."/>
            <person name="Fourrey C."/>
            <person name="Feussner I."/>
            <person name="Gay G."/>
            <person name="Grimwood J."/>
            <person name="Hoegger P.J."/>
            <person name="Jain P."/>
            <person name="Kilaru S."/>
            <person name="Labbe J."/>
            <person name="Lin Y.C."/>
            <person name="Legue V."/>
            <person name="Le Tacon F."/>
            <person name="Marmeisse R."/>
            <person name="Melayah D."/>
            <person name="Montanini B."/>
            <person name="Muratet M."/>
            <person name="Nehls U."/>
            <person name="Niculita-Hirzel H."/>
            <person name="Oudot-Le Secq M.P."/>
            <person name="Peter M."/>
            <person name="Quesneville H."/>
            <person name="Rajashekar B."/>
            <person name="Reich M."/>
            <person name="Rouhier N."/>
            <person name="Schmutz J."/>
            <person name="Yin T."/>
            <person name="Chalot M."/>
            <person name="Henrissat B."/>
            <person name="Kuees U."/>
            <person name="Lucas S."/>
            <person name="Van de Peer Y."/>
            <person name="Podila G.K."/>
            <person name="Polle A."/>
            <person name="Pukkila P.J."/>
            <person name="Richardson P.M."/>
            <person name="Rouze P."/>
            <person name="Sanders I.R."/>
            <person name="Stajich J.E."/>
            <person name="Tunlid A."/>
            <person name="Tuskan G."/>
            <person name="Grigoriev I.V."/>
        </authorList>
    </citation>
    <scope>NUCLEOTIDE SEQUENCE [LARGE SCALE GENOMIC DNA]</scope>
    <source>
        <strain evidence="4">S238N-H82 / ATCC MYA-4686</strain>
    </source>
</reference>
<sequence length="870" mass="92162">MANVLTLVPSLTSLTPMPYSIPGTPSQGHPGHRRSHSNISFVTGGAYTPMAPPRRKTVSTPRFHLKSDDEDSSHSDNDDAAPAPVMKTAPSHSVGPVPFPRTSPLSSPVPQQAKVPFPITTSSSPRPSFSRTSSTPILLSNGKPLKSSLKSSSSSPNIPFPPQSLVPSMMHHHHHHNHSHHLRAASAPTTPHLPSPPSSPTHSDSPPQTPSAHPKNVHFPSQEEGGLATVRLFKRSAKPAALSKPEGEETETETEGESSAVGASGWRSYNNNKGGYPFPRSSSSPSPLATSGLGTTTFEIDTKNSSPVPSPSSSGNNIHLESLVFKTERMNLSGTLLVRNLAYEKVVAVRFTLDEWDTTSEVLAKYVVSLPSSPATSVGMTLGDVVAPTNVEGWDRFGFSIRLEDYAHNLSERTMWLVVRYVTEGGGEGKEWWDNNGGENYRVSFHVKEKEGRKRQVALSAPPSFPLPPKLSSSSSLPPSWTVPSYPSTTTSPATTTTLSQAKAQTTLTRLKKLNLRNYAAPGSVGAAAAAAVISFPPRQSQVGATSSSSPPIATESKLEGTATSESLTTTPLTSPLHTPVGEHNALPLPLVHGHEKAGKQLKDGEEGEDEEGCGLPVSLSRRGREREEGLGGMGISPREGVGMDIISGPGAGEMMNIGVSPPFSSFAFGSGNGNGNGGGMHWSWGASPVPRKSTEPSTTTPKSSPPPPFPTTKPKTTLPALLLDNIRKKSTHSPPRSPVPRREGREREEKAPPAFLLEGGGSASSSGSGSETLSQEVDEEEDEEEEEESVQVQVPVPIPAFSYTPPTPRKAAHHSTHSNSPSPSLQTPSPSSSSDEIYQAFVRQWCFAQGPAHSIGGVGEKMEKGGVVG</sequence>
<dbReference type="KEGG" id="lbc:LACBIDRAFT_304497"/>
<name>B0DLR5_LACBS</name>
<dbReference type="GO" id="GO:2001069">
    <property type="term" value="F:glycogen binding"/>
    <property type="evidence" value="ECO:0007669"/>
    <property type="project" value="TreeGrafter"/>
</dbReference>
<dbReference type="OrthoDB" id="1881at2759"/>
<dbReference type="GO" id="GO:0005979">
    <property type="term" value="P:regulation of glycogen biosynthetic process"/>
    <property type="evidence" value="ECO:0007669"/>
    <property type="project" value="TreeGrafter"/>
</dbReference>
<dbReference type="EMBL" id="DS547118">
    <property type="protein sequence ID" value="EDR04340.1"/>
    <property type="molecule type" value="Genomic_DNA"/>
</dbReference>
<feature type="compositionally biased region" description="Acidic residues" evidence="1">
    <location>
        <begin position="777"/>
        <end position="790"/>
    </location>
</feature>
<dbReference type="GO" id="GO:0000164">
    <property type="term" value="C:protein phosphatase type 1 complex"/>
    <property type="evidence" value="ECO:0007669"/>
    <property type="project" value="TreeGrafter"/>
</dbReference>
<feature type="compositionally biased region" description="Low complexity" evidence="1">
    <location>
        <begin position="116"/>
        <end position="157"/>
    </location>
</feature>
<gene>
    <name evidence="3" type="ORF">LACBIDRAFT_304497</name>
</gene>
<dbReference type="GeneID" id="6080479"/>
<dbReference type="InterPro" id="IPR038175">
    <property type="entry name" value="CBM21_dom_sf"/>
</dbReference>
<keyword evidence="4" id="KW-1185">Reference proteome</keyword>
<feature type="compositionally biased region" description="Polar residues" evidence="1">
    <location>
        <begin position="541"/>
        <end position="552"/>
    </location>
</feature>
<feature type="domain" description="CBM21" evidence="2">
    <location>
        <begin position="312"/>
        <end position="444"/>
    </location>
</feature>
<dbReference type="Pfam" id="PF03370">
    <property type="entry name" value="CBM_21"/>
    <property type="match status" value="1"/>
</dbReference>
<dbReference type="Gene3D" id="2.60.40.2440">
    <property type="entry name" value="Carbohydrate binding type-21 domain"/>
    <property type="match status" value="1"/>
</dbReference>
<evidence type="ECO:0000313" key="3">
    <source>
        <dbReference type="EMBL" id="EDR04340.1"/>
    </source>
</evidence>
<feature type="region of interest" description="Disordered" evidence="1">
    <location>
        <begin position="13"/>
        <end position="221"/>
    </location>
</feature>
<evidence type="ECO:0000259" key="2">
    <source>
        <dbReference type="PROSITE" id="PS51159"/>
    </source>
</evidence>
<dbReference type="STRING" id="486041.B0DLR5"/>
<feature type="compositionally biased region" description="Basic residues" evidence="1">
    <location>
        <begin position="170"/>
        <end position="183"/>
    </location>
</feature>
<dbReference type="AlphaFoldDB" id="B0DLR5"/>
<evidence type="ECO:0000256" key="1">
    <source>
        <dbReference type="SAM" id="MobiDB-lite"/>
    </source>
</evidence>
<feature type="compositionally biased region" description="Polar residues" evidence="1">
    <location>
        <begin position="288"/>
        <end position="299"/>
    </location>
</feature>
<feature type="compositionally biased region" description="Low complexity" evidence="1">
    <location>
        <begin position="305"/>
        <end position="314"/>
    </location>
</feature>
<feature type="region of interest" description="Disordered" evidence="1">
    <location>
        <begin position="678"/>
        <end position="837"/>
    </location>
</feature>
<feature type="compositionally biased region" description="Low complexity" evidence="1">
    <location>
        <begin position="818"/>
        <end position="835"/>
    </location>
</feature>
<feature type="region of interest" description="Disordered" evidence="1">
    <location>
        <begin position="541"/>
        <end position="642"/>
    </location>
</feature>
<feature type="region of interest" description="Disordered" evidence="1">
    <location>
        <begin position="459"/>
        <end position="499"/>
    </location>
</feature>
<accession>B0DLR5</accession>
<dbReference type="InParanoid" id="B0DLR5"/>
<dbReference type="RefSeq" id="XP_001884859.1">
    <property type="nucleotide sequence ID" value="XM_001884824.1"/>
</dbReference>
<dbReference type="InterPro" id="IPR050782">
    <property type="entry name" value="PP1_regulatory_subunit_3"/>
</dbReference>
<dbReference type="GO" id="GO:0008157">
    <property type="term" value="F:protein phosphatase 1 binding"/>
    <property type="evidence" value="ECO:0007669"/>
    <property type="project" value="TreeGrafter"/>
</dbReference>
<dbReference type="PROSITE" id="PS51159">
    <property type="entry name" value="CBM21"/>
    <property type="match status" value="1"/>
</dbReference>
<dbReference type="PANTHER" id="PTHR12307:SF36">
    <property type="entry name" value="GLYCOGEN-BINDING SUBUNIT 76A"/>
    <property type="match status" value="1"/>
</dbReference>
<dbReference type="Proteomes" id="UP000001194">
    <property type="component" value="Unassembled WGS sequence"/>
</dbReference>
<feature type="compositionally biased region" description="Basic and acidic residues" evidence="1">
    <location>
        <begin position="741"/>
        <end position="752"/>
    </location>
</feature>
<evidence type="ECO:0000313" key="4">
    <source>
        <dbReference type="Proteomes" id="UP000001194"/>
    </source>
</evidence>
<feature type="compositionally biased region" description="Low complexity" evidence="1">
    <location>
        <begin position="470"/>
        <end position="499"/>
    </location>
</feature>
<feature type="compositionally biased region" description="Basic and acidic residues" evidence="1">
    <location>
        <begin position="593"/>
        <end position="605"/>
    </location>
</feature>
<feature type="compositionally biased region" description="Low complexity" evidence="1">
    <location>
        <begin position="277"/>
        <end position="287"/>
    </location>
</feature>
<proteinExistence type="predicted"/>
<dbReference type="PANTHER" id="PTHR12307">
    <property type="entry name" value="PROTEIN PHOSPHATASE 1 REGULATORY SUBUNIT"/>
    <property type="match status" value="1"/>
</dbReference>
<dbReference type="InterPro" id="IPR005036">
    <property type="entry name" value="CBM21_dom"/>
</dbReference>
<organism evidence="4">
    <name type="scientific">Laccaria bicolor (strain S238N-H82 / ATCC MYA-4686)</name>
    <name type="common">Bicoloured deceiver</name>
    <name type="synonym">Laccaria laccata var. bicolor</name>
    <dbReference type="NCBI Taxonomy" id="486041"/>
    <lineage>
        <taxon>Eukaryota</taxon>
        <taxon>Fungi</taxon>
        <taxon>Dikarya</taxon>
        <taxon>Basidiomycota</taxon>
        <taxon>Agaricomycotina</taxon>
        <taxon>Agaricomycetes</taxon>
        <taxon>Agaricomycetidae</taxon>
        <taxon>Agaricales</taxon>
        <taxon>Agaricineae</taxon>
        <taxon>Hydnangiaceae</taxon>
        <taxon>Laccaria</taxon>
    </lineage>
</organism>
<feature type="region of interest" description="Disordered" evidence="1">
    <location>
        <begin position="237"/>
        <end position="314"/>
    </location>
</feature>
<dbReference type="HOGENOM" id="CLU_329836_0_0_1"/>
<feature type="compositionally biased region" description="Low complexity" evidence="1">
    <location>
        <begin position="562"/>
        <end position="580"/>
    </location>
</feature>